<evidence type="ECO:0000313" key="2">
    <source>
        <dbReference type="Proteomes" id="UP000007431"/>
    </source>
</evidence>
<gene>
    <name evidence="1" type="ORF">SCHCODRAFT_114017</name>
</gene>
<dbReference type="AlphaFoldDB" id="D8QJJ1"/>
<protein>
    <submittedName>
        <fullName evidence="1">Uncharacterized protein</fullName>
    </submittedName>
</protein>
<dbReference type="RefSeq" id="XP_003026899.1">
    <property type="nucleotide sequence ID" value="XM_003026853.1"/>
</dbReference>
<feature type="non-terminal residue" evidence="1">
    <location>
        <position position="104"/>
    </location>
</feature>
<dbReference type="Proteomes" id="UP000007431">
    <property type="component" value="Unassembled WGS sequence"/>
</dbReference>
<accession>D8QJJ1</accession>
<evidence type="ECO:0000313" key="1">
    <source>
        <dbReference type="EMBL" id="EFI91996.1"/>
    </source>
</evidence>
<dbReference type="KEGG" id="scm:SCHCO_02555128"/>
<organism evidence="2">
    <name type="scientific">Schizophyllum commune (strain H4-8 / FGSC 9210)</name>
    <name type="common">Split gill fungus</name>
    <dbReference type="NCBI Taxonomy" id="578458"/>
    <lineage>
        <taxon>Eukaryota</taxon>
        <taxon>Fungi</taxon>
        <taxon>Dikarya</taxon>
        <taxon>Basidiomycota</taxon>
        <taxon>Agaricomycotina</taxon>
        <taxon>Agaricomycetes</taxon>
        <taxon>Agaricomycetidae</taxon>
        <taxon>Agaricales</taxon>
        <taxon>Schizophyllaceae</taxon>
        <taxon>Schizophyllum</taxon>
    </lineage>
</organism>
<dbReference type="InParanoid" id="D8QJJ1"/>
<sequence length="104" mass="11265">MLTSETQPNTMLSISPDLPRSNFALGRARCCARGPAIGNVGLPPTITIFASSSTASIPAPPFFYHRRPPPPPLSRLQPRTALIAREYARPPVRALSGSKFDTHQ</sequence>
<dbReference type="GeneID" id="9593345"/>
<reference evidence="1 2" key="1">
    <citation type="journal article" date="2010" name="Nat. Biotechnol.">
        <title>Genome sequence of the model mushroom Schizophyllum commune.</title>
        <authorList>
            <person name="Ohm R.A."/>
            <person name="de Jong J.F."/>
            <person name="Lugones L.G."/>
            <person name="Aerts A."/>
            <person name="Kothe E."/>
            <person name="Stajich J.E."/>
            <person name="de Vries R.P."/>
            <person name="Record E."/>
            <person name="Levasseur A."/>
            <person name="Baker S.E."/>
            <person name="Bartholomew K.A."/>
            <person name="Coutinho P.M."/>
            <person name="Erdmann S."/>
            <person name="Fowler T.J."/>
            <person name="Gathman A.C."/>
            <person name="Lombard V."/>
            <person name="Henrissat B."/>
            <person name="Knabe N."/>
            <person name="Kuees U."/>
            <person name="Lilly W.W."/>
            <person name="Lindquist E."/>
            <person name="Lucas S."/>
            <person name="Magnuson J.K."/>
            <person name="Piumi F."/>
            <person name="Raudaskoski M."/>
            <person name="Salamov A."/>
            <person name="Schmutz J."/>
            <person name="Schwarze F.W.M.R."/>
            <person name="vanKuyk P.A."/>
            <person name="Horton J.S."/>
            <person name="Grigoriev I.V."/>
            <person name="Woesten H.A.B."/>
        </authorList>
    </citation>
    <scope>NUCLEOTIDE SEQUENCE [LARGE SCALE GENOMIC DNA]</scope>
    <source>
        <strain evidence="2">H4-8 / FGSC 9210</strain>
    </source>
</reference>
<name>D8QJJ1_SCHCM</name>
<dbReference type="HOGENOM" id="CLU_2251614_0_0_1"/>
<dbReference type="VEuPathDB" id="FungiDB:SCHCODRAFT_02555128"/>
<proteinExistence type="predicted"/>
<keyword evidence="2" id="KW-1185">Reference proteome</keyword>
<dbReference type="EMBL" id="GL377314">
    <property type="protein sequence ID" value="EFI91996.1"/>
    <property type="molecule type" value="Genomic_DNA"/>
</dbReference>